<dbReference type="EMBL" id="SFCI01001662">
    <property type="protein sequence ID" value="TFY75241.1"/>
    <property type="molecule type" value="Genomic_DNA"/>
</dbReference>
<proteinExistence type="predicted"/>
<feature type="region of interest" description="Disordered" evidence="1">
    <location>
        <begin position="244"/>
        <end position="299"/>
    </location>
</feature>
<feature type="region of interest" description="Disordered" evidence="1">
    <location>
        <begin position="200"/>
        <end position="225"/>
    </location>
</feature>
<dbReference type="Proteomes" id="UP000298061">
    <property type="component" value="Unassembled WGS sequence"/>
</dbReference>
<organism evidence="2 3">
    <name type="scientific">Hericium alpestre</name>
    <dbReference type="NCBI Taxonomy" id="135208"/>
    <lineage>
        <taxon>Eukaryota</taxon>
        <taxon>Fungi</taxon>
        <taxon>Dikarya</taxon>
        <taxon>Basidiomycota</taxon>
        <taxon>Agaricomycotina</taxon>
        <taxon>Agaricomycetes</taxon>
        <taxon>Russulales</taxon>
        <taxon>Hericiaceae</taxon>
        <taxon>Hericium</taxon>
    </lineage>
</organism>
<feature type="compositionally biased region" description="Basic and acidic residues" evidence="1">
    <location>
        <begin position="256"/>
        <end position="266"/>
    </location>
</feature>
<protein>
    <submittedName>
        <fullName evidence="2">Uncharacterized protein</fullName>
    </submittedName>
</protein>
<gene>
    <name evidence="2" type="ORF">EWM64_g8772</name>
</gene>
<evidence type="ECO:0000256" key="1">
    <source>
        <dbReference type="SAM" id="MobiDB-lite"/>
    </source>
</evidence>
<reference evidence="2 3" key="1">
    <citation type="submission" date="2019-02" db="EMBL/GenBank/DDBJ databases">
        <title>Genome sequencing of the rare red list fungi Hericium alpestre (H. flagellum).</title>
        <authorList>
            <person name="Buettner E."/>
            <person name="Kellner H."/>
        </authorList>
    </citation>
    <scope>NUCLEOTIDE SEQUENCE [LARGE SCALE GENOMIC DNA]</scope>
    <source>
        <strain evidence="2 3">DSM 108284</strain>
    </source>
</reference>
<keyword evidence="3" id="KW-1185">Reference proteome</keyword>
<feature type="compositionally biased region" description="Low complexity" evidence="1">
    <location>
        <begin position="285"/>
        <end position="299"/>
    </location>
</feature>
<evidence type="ECO:0000313" key="3">
    <source>
        <dbReference type="Proteomes" id="UP000298061"/>
    </source>
</evidence>
<dbReference type="AlphaFoldDB" id="A0A4Y9ZN21"/>
<evidence type="ECO:0000313" key="2">
    <source>
        <dbReference type="EMBL" id="TFY75241.1"/>
    </source>
</evidence>
<sequence length="397" mass="44137">MSSHVVDTSTSDEDEEEDPRVAFFKQLKVGFELVEENCKDESYSYTPIGQIVMAFASACKASDKESTVLGAIQHTLKKPDNTVRSPDFASLRVSPKLNTTETHTDRRQRDAIKLWEVRTLPYLGWFSLIESLRNDIVGRAQGQFKSYLRQLNEQALFAFYQYPGDVVPVFLSQGNCFTLLLYPRPSNWDTIAVKYRDTLESDADQSPATGQPEPGTSHAASPPEQDIPVRQEEAPAAQEHIDDAVAPAARITGKRPARDTSPDPHGQETTQTTEEVPKEAAKELAASVSDASPSTSTDTTEFLFEEGDLPIALVIFFCEFILLPDGSGFTPQFLHALLAAMSFSDIKFKSSDRIFADIHVLRQIAENKRLEFGDLQEIWAKQAIEQSQVVPKSSGEE</sequence>
<name>A0A4Y9ZN21_9AGAM</name>
<comment type="caution">
    <text evidence="2">The sequence shown here is derived from an EMBL/GenBank/DDBJ whole genome shotgun (WGS) entry which is preliminary data.</text>
</comment>
<accession>A0A4Y9ZN21</accession>